<comment type="caution">
    <text evidence="1">The sequence shown here is derived from an EMBL/GenBank/DDBJ whole genome shotgun (WGS) entry which is preliminary data.</text>
</comment>
<proteinExistence type="predicted"/>
<protein>
    <submittedName>
        <fullName evidence="1">Uncharacterized protein</fullName>
    </submittedName>
</protein>
<sequence length="57" mass="6489">MKTKILVPALLVAIFIPQIVLAAWWNPFSWKVFTRIFTLKEEIVQTTTTTGNGGSFY</sequence>
<accession>A0A0G1QRT6</accession>
<name>A0A0G1QRT6_9BACT</name>
<organism evidence="1 2">
    <name type="scientific">Candidatus Nomurabacteria bacterium GW2011_GWA1_46_11</name>
    <dbReference type="NCBI Taxonomy" id="1618732"/>
    <lineage>
        <taxon>Bacteria</taxon>
        <taxon>Candidatus Nomuraibacteriota</taxon>
    </lineage>
</organism>
<dbReference type="AlphaFoldDB" id="A0A0G1QRT6"/>
<dbReference type="Proteomes" id="UP000034107">
    <property type="component" value="Unassembled WGS sequence"/>
</dbReference>
<gene>
    <name evidence="1" type="ORF">UX31_C0039G0018</name>
</gene>
<evidence type="ECO:0000313" key="2">
    <source>
        <dbReference type="Proteomes" id="UP000034107"/>
    </source>
</evidence>
<dbReference type="EMBL" id="LCLS01000039">
    <property type="protein sequence ID" value="KKU20488.1"/>
    <property type="molecule type" value="Genomic_DNA"/>
</dbReference>
<evidence type="ECO:0000313" key="1">
    <source>
        <dbReference type="EMBL" id="KKU20488.1"/>
    </source>
</evidence>
<reference evidence="1 2" key="1">
    <citation type="journal article" date="2015" name="Nature">
        <title>rRNA introns, odd ribosomes, and small enigmatic genomes across a large radiation of phyla.</title>
        <authorList>
            <person name="Brown C.T."/>
            <person name="Hug L.A."/>
            <person name="Thomas B.C."/>
            <person name="Sharon I."/>
            <person name="Castelle C.J."/>
            <person name="Singh A."/>
            <person name="Wilkins M.J."/>
            <person name="Williams K.H."/>
            <person name="Banfield J.F."/>
        </authorList>
    </citation>
    <scope>NUCLEOTIDE SEQUENCE [LARGE SCALE GENOMIC DNA]</scope>
</reference>